<dbReference type="EMBL" id="KV921866">
    <property type="protein sequence ID" value="ORE10340.1"/>
    <property type="molecule type" value="Genomic_DNA"/>
</dbReference>
<proteinExistence type="predicted"/>
<dbReference type="VEuPathDB" id="FungiDB:BCV72DRAFT_301929"/>
<name>A0A1X0RE81_RHIZD</name>
<protein>
    <submittedName>
        <fullName evidence="1">Uncharacterized protein</fullName>
    </submittedName>
</protein>
<organism evidence="1">
    <name type="scientific">Rhizopus microsporus var. microsporus</name>
    <dbReference type="NCBI Taxonomy" id="86635"/>
    <lineage>
        <taxon>Eukaryota</taxon>
        <taxon>Fungi</taxon>
        <taxon>Fungi incertae sedis</taxon>
        <taxon>Mucoromycota</taxon>
        <taxon>Mucoromycotina</taxon>
        <taxon>Mucoromycetes</taxon>
        <taxon>Mucorales</taxon>
        <taxon>Mucorineae</taxon>
        <taxon>Rhizopodaceae</taxon>
        <taxon>Rhizopus</taxon>
    </lineage>
</organism>
<reference evidence="1" key="1">
    <citation type="journal article" date="2016" name="Proc. Natl. Acad. Sci. U.S.A.">
        <title>Lipid metabolic changes in an early divergent fungus govern the establishment of a mutualistic symbiosis with endobacteria.</title>
        <authorList>
            <person name="Lastovetsky O.A."/>
            <person name="Gaspar M.L."/>
            <person name="Mondo S.J."/>
            <person name="LaButti K.M."/>
            <person name="Sandor L."/>
            <person name="Grigoriev I.V."/>
            <person name="Henry S.A."/>
            <person name="Pawlowska T.E."/>
        </authorList>
    </citation>
    <scope>NUCLEOTIDE SEQUENCE [LARGE SCALE GENOMIC DNA]</scope>
    <source>
        <strain evidence="1">ATCC 52814</strain>
    </source>
</reference>
<evidence type="ECO:0000313" key="1">
    <source>
        <dbReference type="EMBL" id="ORE10340.1"/>
    </source>
</evidence>
<accession>A0A1X0RE81</accession>
<dbReference type="Proteomes" id="UP000242414">
    <property type="component" value="Unassembled WGS sequence"/>
</dbReference>
<dbReference type="AlphaFoldDB" id="A0A1X0RE81"/>
<gene>
    <name evidence="1" type="ORF">BCV72DRAFT_301929</name>
</gene>
<sequence length="145" mass="16878">MDPIKWLMYKTYIVNSIFTQQALTELAETYSKSYPEPSKEFFDFLNTFNRRGAKDLRQSIFASQSWDTEYDKELHCDYDWARNMNNGGCANDPFWILASLIHPSSSGNAIIMPRCSISDETIQILKVMNRQDITALIWDSISLTW</sequence>